<evidence type="ECO:0000313" key="1">
    <source>
        <dbReference type="EMBL" id="KAI3667815.1"/>
    </source>
</evidence>
<reference evidence="2" key="1">
    <citation type="journal article" date="2022" name="Mol. Ecol. Resour.">
        <title>The genomes of chicory, endive, great burdock and yacon provide insights into Asteraceae palaeo-polyploidization history and plant inulin production.</title>
        <authorList>
            <person name="Fan W."/>
            <person name="Wang S."/>
            <person name="Wang H."/>
            <person name="Wang A."/>
            <person name="Jiang F."/>
            <person name="Liu H."/>
            <person name="Zhao H."/>
            <person name="Xu D."/>
            <person name="Zhang Y."/>
        </authorList>
    </citation>
    <scope>NUCLEOTIDE SEQUENCE [LARGE SCALE GENOMIC DNA]</scope>
    <source>
        <strain evidence="2">cv. Niubang</strain>
    </source>
</reference>
<dbReference type="EMBL" id="CM042063">
    <property type="protein sequence ID" value="KAI3667815.1"/>
    <property type="molecule type" value="Genomic_DNA"/>
</dbReference>
<reference evidence="1 2" key="2">
    <citation type="journal article" date="2022" name="Mol. Ecol. Resour.">
        <title>The genomes of chicory, endive, great burdock and yacon provide insights into Asteraceae paleo-polyploidization history and plant inulin production.</title>
        <authorList>
            <person name="Fan W."/>
            <person name="Wang S."/>
            <person name="Wang H."/>
            <person name="Wang A."/>
            <person name="Jiang F."/>
            <person name="Liu H."/>
            <person name="Zhao H."/>
            <person name="Xu D."/>
            <person name="Zhang Y."/>
        </authorList>
    </citation>
    <scope>NUCLEOTIDE SEQUENCE [LARGE SCALE GENOMIC DNA]</scope>
    <source>
        <strain evidence="2">cv. Niubang</strain>
    </source>
</reference>
<evidence type="ECO:0000313" key="2">
    <source>
        <dbReference type="Proteomes" id="UP001055879"/>
    </source>
</evidence>
<organism evidence="1 2">
    <name type="scientific">Arctium lappa</name>
    <name type="common">Greater burdock</name>
    <name type="synonym">Lappa major</name>
    <dbReference type="NCBI Taxonomy" id="4217"/>
    <lineage>
        <taxon>Eukaryota</taxon>
        <taxon>Viridiplantae</taxon>
        <taxon>Streptophyta</taxon>
        <taxon>Embryophyta</taxon>
        <taxon>Tracheophyta</taxon>
        <taxon>Spermatophyta</taxon>
        <taxon>Magnoliopsida</taxon>
        <taxon>eudicotyledons</taxon>
        <taxon>Gunneridae</taxon>
        <taxon>Pentapetalae</taxon>
        <taxon>asterids</taxon>
        <taxon>campanulids</taxon>
        <taxon>Asterales</taxon>
        <taxon>Asteraceae</taxon>
        <taxon>Carduoideae</taxon>
        <taxon>Cardueae</taxon>
        <taxon>Arctiinae</taxon>
        <taxon>Arctium</taxon>
    </lineage>
</organism>
<accession>A0ACB8XL81</accession>
<name>A0ACB8XL81_ARCLA</name>
<comment type="caution">
    <text evidence="1">The sequence shown here is derived from an EMBL/GenBank/DDBJ whole genome shotgun (WGS) entry which is preliminary data.</text>
</comment>
<protein>
    <submittedName>
        <fullName evidence="1">Uncharacterized protein</fullName>
    </submittedName>
</protein>
<sequence>MYVLVYIIIWNIEEFTIGSSDGPAACTSAGIVPFAVGSETADSITYPATQCGVTVLRPTFGVVGRTGVLSLSESLVMIAPSLGARFAVLCSVINENCFFFQKDKLGPLCRSAVDCAVVLDVIRGKDPDDFSSRKLLFICHIFRYHVFNIRFLGGGILHLIVASFSFSGIILILGDKGFSVILLIAILIIILFRTVLLSDCHRETYECSLGRWNSASGWWFFRKVTATVFHGDVQVEEKGLTWALHFLQARTPAHKVLTYLILRAHSALKMSNYGQNQPSQAQVEGGTGKDYVAPHPIPPPAVGSPVKDGQNLPPYETQSRGDGFWRGCCADKCCCCLLDICF</sequence>
<dbReference type="Proteomes" id="UP001055879">
    <property type="component" value="Linkage Group LG17"/>
</dbReference>
<proteinExistence type="predicted"/>
<keyword evidence="2" id="KW-1185">Reference proteome</keyword>
<gene>
    <name evidence="1" type="ORF">L6452_42884</name>
</gene>